<reference evidence="8" key="1">
    <citation type="submission" date="2024-05" db="EMBL/GenBank/DDBJ databases">
        <title>Herbiconiux sp. A18JL235.</title>
        <authorList>
            <person name="Zhang G."/>
        </authorList>
    </citation>
    <scope>NUCLEOTIDE SEQUENCE</scope>
    <source>
        <strain evidence="8">A18JL235</strain>
    </source>
</reference>
<evidence type="ECO:0000259" key="7">
    <source>
        <dbReference type="Pfam" id="PF08240"/>
    </source>
</evidence>
<dbReference type="Gene3D" id="3.90.180.10">
    <property type="entry name" value="Medium-chain alcohol dehydrogenases, catalytic domain"/>
    <property type="match status" value="1"/>
</dbReference>
<accession>A0AB39BKX3</accession>
<proteinExistence type="inferred from homology"/>
<evidence type="ECO:0000313" key="8">
    <source>
        <dbReference type="EMBL" id="XDI06770.1"/>
    </source>
</evidence>
<comment type="cofactor">
    <cofactor evidence="1">
        <name>Zn(2+)</name>
        <dbReference type="ChEBI" id="CHEBI:29105"/>
    </cofactor>
</comment>
<keyword evidence="5" id="KW-0560">Oxidoreductase</keyword>
<dbReference type="InterPro" id="IPR013154">
    <property type="entry name" value="ADH-like_N"/>
</dbReference>
<organism evidence="8">
    <name type="scientific">Herbiconiux sp. A18JL235</name>
    <dbReference type="NCBI Taxonomy" id="3152363"/>
    <lineage>
        <taxon>Bacteria</taxon>
        <taxon>Bacillati</taxon>
        <taxon>Actinomycetota</taxon>
        <taxon>Actinomycetes</taxon>
        <taxon>Micrococcales</taxon>
        <taxon>Microbacteriaceae</taxon>
        <taxon>Herbiconiux</taxon>
    </lineage>
</organism>
<dbReference type="AlphaFoldDB" id="A0AB39BKX3"/>
<evidence type="ECO:0000256" key="2">
    <source>
        <dbReference type="ARBA" id="ARBA00008072"/>
    </source>
</evidence>
<dbReference type="GO" id="GO:0016491">
    <property type="term" value="F:oxidoreductase activity"/>
    <property type="evidence" value="ECO:0007669"/>
    <property type="project" value="UniProtKB-KW"/>
</dbReference>
<dbReference type="InterPro" id="IPR036291">
    <property type="entry name" value="NAD(P)-bd_dom_sf"/>
</dbReference>
<dbReference type="PANTHER" id="PTHR43350">
    <property type="entry name" value="NAD-DEPENDENT ALCOHOL DEHYDROGENASE"/>
    <property type="match status" value="1"/>
</dbReference>
<evidence type="ECO:0000256" key="3">
    <source>
        <dbReference type="ARBA" id="ARBA00022723"/>
    </source>
</evidence>
<protein>
    <submittedName>
        <fullName evidence="8">Zinc-binding dehydrogenase</fullName>
    </submittedName>
</protein>
<dbReference type="Pfam" id="PF08240">
    <property type="entry name" value="ADH_N"/>
    <property type="match status" value="1"/>
</dbReference>
<dbReference type="InterPro" id="IPR011032">
    <property type="entry name" value="GroES-like_sf"/>
</dbReference>
<evidence type="ECO:0000256" key="4">
    <source>
        <dbReference type="ARBA" id="ARBA00022833"/>
    </source>
</evidence>
<sequence>MPTRVTAAVAHRGETELRVETMTLRDPGERDVMVEIDATAFCYSDWIAVRGDTGLPGLVPDPYPVVLGHSAVARVVERGAASGIDVGARVIVTATPECRECFWCRSGRIDQCEKLFVPAPVIGTLDDGREVRAPGASATYAERSVLRDIQVFPVHSDLPDSWLAMFGCGIISGMGAVVNVARAESGSSVVVVGCGQEGLWMIQAARILGASHIVAVDPLEERRELALRVGATAVADPGLEPSAEGAERVRDVVLGATGGRGADYGFDAGGSVESVQQAFALTRIGGVVTITSYVTRDTSVSLPLFDLALRGRDLRSSQSGRLDMTRDLAQFLPWLESGAVDVDAMLGPVRPLASINDALAASRDRTEITPILTP</sequence>
<dbReference type="Gene3D" id="3.40.50.720">
    <property type="entry name" value="NAD(P)-binding Rossmann-like Domain"/>
    <property type="match status" value="1"/>
</dbReference>
<dbReference type="EMBL" id="CP162511">
    <property type="protein sequence ID" value="XDI06770.1"/>
    <property type="molecule type" value="Genomic_DNA"/>
</dbReference>
<dbReference type="GO" id="GO:0046872">
    <property type="term" value="F:metal ion binding"/>
    <property type="evidence" value="ECO:0007669"/>
    <property type="project" value="UniProtKB-KW"/>
</dbReference>
<feature type="domain" description="Alcohol dehydrogenase-like N-terminal" evidence="7">
    <location>
        <begin position="29"/>
        <end position="151"/>
    </location>
</feature>
<feature type="domain" description="Alcohol dehydrogenase-like C-terminal" evidence="6">
    <location>
        <begin position="198"/>
        <end position="335"/>
    </location>
</feature>
<evidence type="ECO:0000256" key="5">
    <source>
        <dbReference type="ARBA" id="ARBA00023002"/>
    </source>
</evidence>
<comment type="similarity">
    <text evidence="2">Belongs to the zinc-containing alcohol dehydrogenase family.</text>
</comment>
<dbReference type="InterPro" id="IPR013149">
    <property type="entry name" value="ADH-like_C"/>
</dbReference>
<dbReference type="SUPFAM" id="SSF51735">
    <property type="entry name" value="NAD(P)-binding Rossmann-fold domains"/>
    <property type="match status" value="1"/>
</dbReference>
<evidence type="ECO:0000256" key="1">
    <source>
        <dbReference type="ARBA" id="ARBA00001947"/>
    </source>
</evidence>
<dbReference type="RefSeq" id="WP_368499148.1">
    <property type="nucleotide sequence ID" value="NZ_CP162511.1"/>
</dbReference>
<dbReference type="PANTHER" id="PTHR43350:SF19">
    <property type="entry name" value="D-GULOSIDE 3-DEHYDROGENASE"/>
    <property type="match status" value="1"/>
</dbReference>
<name>A0AB39BKX3_9MICO</name>
<dbReference type="Pfam" id="PF00107">
    <property type="entry name" value="ADH_zinc_N"/>
    <property type="match status" value="1"/>
</dbReference>
<evidence type="ECO:0000259" key="6">
    <source>
        <dbReference type="Pfam" id="PF00107"/>
    </source>
</evidence>
<gene>
    <name evidence="8" type="ORF">ABFY20_06615</name>
</gene>
<keyword evidence="4" id="KW-0862">Zinc</keyword>
<dbReference type="SUPFAM" id="SSF50129">
    <property type="entry name" value="GroES-like"/>
    <property type="match status" value="1"/>
</dbReference>
<keyword evidence="3" id="KW-0479">Metal-binding</keyword>